<evidence type="ECO:0000313" key="1">
    <source>
        <dbReference type="EMBL" id="MBC9225871.1"/>
    </source>
</evidence>
<name>A0A8I0ESZ1_9ACTN</name>
<dbReference type="AlphaFoldDB" id="A0A8I0ESZ1"/>
<sequence length="312" mass="34983">MEFRLNGGTYSLDAETVRFRLRSLPPGEVRTHWVEIDGQSWPVKHAFRVSTGLVDEPFTSHFAVAAFRRLGFRTSRLPKEVPAAVGRSLQRAQARPTTSEDESLAAYRRLDRFLSATPLTELLARLEARLEGADRRGAQATLEASGFSDELIDSSLIVRERIGMLDSLVHAAVITHVIPLILEDDEHVLRRPSLGAGNDPERVFDLETTHRVAEFKLSSWKGSDGMRQRGLFADVVGLSLDRTDRRREVYVVGTLPVRFLTESKRNAARTLSKAAIRIRSPRGLSEAMTVAEYTRQARVDVIDLTSLLPELR</sequence>
<reference evidence="2" key="1">
    <citation type="submission" date="2022-11" db="EMBL/GenBank/DDBJ databases">
        <title>Novel species in genus Aeromicrobium.</title>
        <authorList>
            <person name="Zhang G."/>
        </authorList>
    </citation>
    <scope>NUCLEOTIDE SEQUENCE [LARGE SCALE GENOMIC DNA]</scope>
    <source>
        <strain evidence="2">zg-636</strain>
    </source>
</reference>
<dbReference type="RefSeq" id="WP_187768904.1">
    <property type="nucleotide sequence ID" value="NZ_JACTVM010000001.1"/>
</dbReference>
<dbReference type="Proteomes" id="UP000620591">
    <property type="component" value="Unassembled WGS sequence"/>
</dbReference>
<protein>
    <submittedName>
        <fullName evidence="1">PE-PGRS family protein</fullName>
    </submittedName>
</protein>
<organism evidence="1 2">
    <name type="scientific">Aeromicrobium senzhongii</name>
    <dbReference type="NCBI Taxonomy" id="2663859"/>
    <lineage>
        <taxon>Bacteria</taxon>
        <taxon>Bacillati</taxon>
        <taxon>Actinomycetota</taxon>
        <taxon>Actinomycetes</taxon>
        <taxon>Propionibacteriales</taxon>
        <taxon>Nocardioidaceae</taxon>
        <taxon>Aeromicrobium</taxon>
    </lineage>
</organism>
<proteinExistence type="predicted"/>
<evidence type="ECO:0000313" key="2">
    <source>
        <dbReference type="Proteomes" id="UP000620591"/>
    </source>
</evidence>
<accession>A0A8I0ESZ1</accession>
<gene>
    <name evidence="1" type="ORF">IBG24_06055</name>
</gene>
<comment type="caution">
    <text evidence="1">The sequence shown here is derived from an EMBL/GenBank/DDBJ whole genome shotgun (WGS) entry which is preliminary data.</text>
</comment>
<dbReference type="EMBL" id="JACTVM010000001">
    <property type="protein sequence ID" value="MBC9225871.1"/>
    <property type="molecule type" value="Genomic_DNA"/>
</dbReference>